<dbReference type="SMART" id="SM00257">
    <property type="entry name" value="LysM"/>
    <property type="match status" value="1"/>
</dbReference>
<sequence length="193" mass="21358">MIRNMLVSGILSVCFFAFSFPLTSYAEQSTHNVQKGESLYSIATDYGISYKQLQAMNNKSNVTIQPGESLQLPVLPSSAEKDLLARLVEAEAKGESYAGKVAVATVVLNRVESSKFPDTLYGVIHDGKQFSPVLNGTIHQPAGEESKKAVQEAVYYQGYDQESLFFYNPDKAQSDYLEDKEVTTVIGNHLFLR</sequence>
<dbReference type="InterPro" id="IPR018392">
    <property type="entry name" value="LysM"/>
</dbReference>
<proteinExistence type="predicted"/>
<dbReference type="InterPro" id="IPR011105">
    <property type="entry name" value="Cell_wall_hydrolase_SleB"/>
</dbReference>
<accession>A0ABV6LM14</accession>
<protein>
    <submittedName>
        <fullName evidence="3">Cell wall hydrolase</fullName>
    </submittedName>
</protein>
<dbReference type="InterPro" id="IPR042047">
    <property type="entry name" value="SleB_dom1"/>
</dbReference>
<dbReference type="SUPFAM" id="SSF54106">
    <property type="entry name" value="LysM domain"/>
    <property type="match status" value="1"/>
</dbReference>
<evidence type="ECO:0000313" key="3">
    <source>
        <dbReference type="EMBL" id="MFC0523435.1"/>
    </source>
</evidence>
<gene>
    <name evidence="3" type="ORF">ACFFGV_07540</name>
</gene>
<evidence type="ECO:0000256" key="1">
    <source>
        <dbReference type="SAM" id="SignalP"/>
    </source>
</evidence>
<dbReference type="CDD" id="cd00118">
    <property type="entry name" value="LysM"/>
    <property type="match status" value="1"/>
</dbReference>
<dbReference type="RefSeq" id="WP_377346220.1">
    <property type="nucleotide sequence ID" value="NZ_JBHLTP010000004.1"/>
</dbReference>
<keyword evidence="1" id="KW-0732">Signal</keyword>
<dbReference type="Gene3D" id="1.10.10.2520">
    <property type="entry name" value="Cell wall hydrolase SleB, domain 1"/>
    <property type="match status" value="1"/>
</dbReference>
<feature type="chain" id="PRO_5047145081" evidence="1">
    <location>
        <begin position="27"/>
        <end position="193"/>
    </location>
</feature>
<keyword evidence="4" id="KW-1185">Reference proteome</keyword>
<dbReference type="PROSITE" id="PS51782">
    <property type="entry name" value="LYSM"/>
    <property type="match status" value="1"/>
</dbReference>
<dbReference type="EMBL" id="JBHLTP010000004">
    <property type="protein sequence ID" value="MFC0523435.1"/>
    <property type="molecule type" value="Genomic_DNA"/>
</dbReference>
<keyword evidence="3" id="KW-0378">Hydrolase</keyword>
<dbReference type="Gene3D" id="3.10.350.10">
    <property type="entry name" value="LysM domain"/>
    <property type="match status" value="1"/>
</dbReference>
<dbReference type="Pfam" id="PF07486">
    <property type="entry name" value="Hydrolase_2"/>
    <property type="match status" value="1"/>
</dbReference>
<reference evidence="3 4" key="1">
    <citation type="submission" date="2024-09" db="EMBL/GenBank/DDBJ databases">
        <authorList>
            <person name="Sun Q."/>
            <person name="Mori K."/>
        </authorList>
    </citation>
    <scope>NUCLEOTIDE SEQUENCE [LARGE SCALE GENOMIC DNA]</scope>
    <source>
        <strain evidence="3 4">NCAIM B.02529</strain>
    </source>
</reference>
<organism evidence="3 4">
    <name type="scientific">Pontibacillus salicampi</name>
    <dbReference type="NCBI Taxonomy" id="1449801"/>
    <lineage>
        <taxon>Bacteria</taxon>
        <taxon>Bacillati</taxon>
        <taxon>Bacillota</taxon>
        <taxon>Bacilli</taxon>
        <taxon>Bacillales</taxon>
        <taxon>Bacillaceae</taxon>
        <taxon>Pontibacillus</taxon>
    </lineage>
</organism>
<dbReference type="GO" id="GO:0016787">
    <property type="term" value="F:hydrolase activity"/>
    <property type="evidence" value="ECO:0007669"/>
    <property type="project" value="UniProtKB-KW"/>
</dbReference>
<comment type="caution">
    <text evidence="3">The sequence shown here is derived from an EMBL/GenBank/DDBJ whole genome shotgun (WGS) entry which is preliminary data.</text>
</comment>
<evidence type="ECO:0000259" key="2">
    <source>
        <dbReference type="PROSITE" id="PS51782"/>
    </source>
</evidence>
<dbReference type="Proteomes" id="UP001589836">
    <property type="component" value="Unassembled WGS sequence"/>
</dbReference>
<feature type="signal peptide" evidence="1">
    <location>
        <begin position="1"/>
        <end position="26"/>
    </location>
</feature>
<dbReference type="InterPro" id="IPR036779">
    <property type="entry name" value="LysM_dom_sf"/>
</dbReference>
<feature type="domain" description="LysM" evidence="2">
    <location>
        <begin position="29"/>
        <end position="72"/>
    </location>
</feature>
<name>A0ABV6LM14_9BACI</name>
<evidence type="ECO:0000313" key="4">
    <source>
        <dbReference type="Proteomes" id="UP001589836"/>
    </source>
</evidence>
<dbReference type="Pfam" id="PF01476">
    <property type="entry name" value="LysM"/>
    <property type="match status" value="1"/>
</dbReference>
<dbReference type="Gene3D" id="6.20.240.60">
    <property type="match status" value="1"/>
</dbReference>